<dbReference type="PANTHER" id="PTHR43625">
    <property type="entry name" value="AFLATOXIN B1 ALDEHYDE REDUCTASE"/>
    <property type="match status" value="1"/>
</dbReference>
<reference evidence="3 4" key="1">
    <citation type="journal article" date="2016" name="Genome Biol. Evol.">
        <title>Divergent and convergent evolution of fungal pathogenicity.</title>
        <authorList>
            <person name="Shang Y."/>
            <person name="Xiao G."/>
            <person name="Zheng P."/>
            <person name="Cen K."/>
            <person name="Zhan S."/>
            <person name="Wang C."/>
        </authorList>
    </citation>
    <scope>NUCLEOTIDE SEQUENCE [LARGE SCALE GENOMIC DNA]</scope>
    <source>
        <strain evidence="3 4">RCEF 264</strain>
    </source>
</reference>
<dbReference type="GO" id="GO:0016491">
    <property type="term" value="F:oxidoreductase activity"/>
    <property type="evidence" value="ECO:0007669"/>
    <property type="project" value="UniProtKB-KW"/>
</dbReference>
<dbReference type="InterPro" id="IPR020471">
    <property type="entry name" value="AKR"/>
</dbReference>
<dbReference type="InterPro" id="IPR036812">
    <property type="entry name" value="NAD(P)_OxRdtase_dom_sf"/>
</dbReference>
<dbReference type="AlphaFoldDB" id="A0A167MB41"/>
<dbReference type="SUPFAM" id="SSF51430">
    <property type="entry name" value="NAD(P)-linked oxidoreductase"/>
    <property type="match status" value="1"/>
</dbReference>
<evidence type="ECO:0000259" key="2">
    <source>
        <dbReference type="Pfam" id="PF00248"/>
    </source>
</evidence>
<keyword evidence="4" id="KW-1185">Reference proteome</keyword>
<comment type="caution">
    <text evidence="3">The sequence shown here is derived from an EMBL/GenBank/DDBJ whole genome shotgun (WGS) entry which is preliminary data.</text>
</comment>
<dbReference type="Proteomes" id="UP000076874">
    <property type="component" value="Unassembled WGS sequence"/>
</dbReference>
<keyword evidence="1" id="KW-0560">Oxidoreductase</keyword>
<dbReference type="InterPro" id="IPR023210">
    <property type="entry name" value="NADP_OxRdtase_dom"/>
</dbReference>
<evidence type="ECO:0000256" key="1">
    <source>
        <dbReference type="ARBA" id="ARBA00023002"/>
    </source>
</evidence>
<dbReference type="PANTHER" id="PTHR43625:SF40">
    <property type="entry name" value="ALDO-KETO REDUCTASE YAKC [NADP(+)]"/>
    <property type="match status" value="1"/>
</dbReference>
<dbReference type="PRINTS" id="PR00069">
    <property type="entry name" value="ALDKETRDTASE"/>
</dbReference>
<sequence>MATSPRTRQLGRNGPRVPLMGFGLMGLSGVYGQPEPDEPRFQVLDRAYELGCRFWDSADIYFDSEDLLGKWFRRTGKRSDIFLATKFSNVADPSGAITIRSDPAYVKEACAKSLQRLGVDTIDLYYCHRVDGVTPIEKTVEAMAELKREGKIRYLGLSEVSPETLRRAHRVHPITAVQVEYSPFALEIERPETNLLATCRELGVGVVAYSPLGRGLVTGALTSPDDLAPDDFRRLIPRYSAENFPKNLELVRELQKLAAAKHCTPGQLVLAWLLRQGDDIVPIPGTKRIKYLEENWAAADVELTSAEVDAVRRAVDSAASHGDRYPPVMIDYLFGNTPAL</sequence>
<dbReference type="STRING" id="1081102.A0A167MB41"/>
<proteinExistence type="predicted"/>
<dbReference type="Gene3D" id="3.20.20.100">
    <property type="entry name" value="NADP-dependent oxidoreductase domain"/>
    <property type="match status" value="1"/>
</dbReference>
<evidence type="ECO:0000313" key="4">
    <source>
        <dbReference type="Proteomes" id="UP000076874"/>
    </source>
</evidence>
<dbReference type="Pfam" id="PF00248">
    <property type="entry name" value="Aldo_ket_red"/>
    <property type="match status" value="1"/>
</dbReference>
<accession>A0A167MB41</accession>
<dbReference type="OrthoDB" id="37537at2759"/>
<protein>
    <submittedName>
        <fullName evidence="3">Aldo/keto reductase</fullName>
    </submittedName>
</protein>
<dbReference type="GO" id="GO:0005737">
    <property type="term" value="C:cytoplasm"/>
    <property type="evidence" value="ECO:0007669"/>
    <property type="project" value="TreeGrafter"/>
</dbReference>
<dbReference type="EMBL" id="AZHD01000025">
    <property type="protein sequence ID" value="OAA54154.1"/>
    <property type="molecule type" value="Genomic_DNA"/>
</dbReference>
<organism evidence="3 4">
    <name type="scientific">Niveomyces insectorum RCEF 264</name>
    <dbReference type="NCBI Taxonomy" id="1081102"/>
    <lineage>
        <taxon>Eukaryota</taxon>
        <taxon>Fungi</taxon>
        <taxon>Dikarya</taxon>
        <taxon>Ascomycota</taxon>
        <taxon>Pezizomycotina</taxon>
        <taxon>Sordariomycetes</taxon>
        <taxon>Hypocreomycetidae</taxon>
        <taxon>Hypocreales</taxon>
        <taxon>Cordycipitaceae</taxon>
        <taxon>Niveomyces</taxon>
    </lineage>
</organism>
<name>A0A167MB41_9HYPO</name>
<gene>
    <name evidence="3" type="ORF">SPI_09088</name>
</gene>
<evidence type="ECO:0000313" key="3">
    <source>
        <dbReference type="EMBL" id="OAA54154.1"/>
    </source>
</evidence>
<dbReference type="InterPro" id="IPR050791">
    <property type="entry name" value="Aldo-Keto_reductase"/>
</dbReference>
<feature type="domain" description="NADP-dependent oxidoreductase" evidence="2">
    <location>
        <begin position="20"/>
        <end position="314"/>
    </location>
</feature>